<reference evidence="1 3" key="1">
    <citation type="submission" date="2015-11" db="EMBL/GenBank/DDBJ databases">
        <title>Genomic analysis of 38 Legionella species identifies large and diverse effector repertoires.</title>
        <authorList>
            <person name="Burstein D."/>
            <person name="Amaro F."/>
            <person name="Zusman T."/>
            <person name="Lifshitz Z."/>
            <person name="Cohen O."/>
            <person name="Gilbert J.A."/>
            <person name="Pupko T."/>
            <person name="Shuman H.A."/>
            <person name="Segal G."/>
        </authorList>
    </citation>
    <scope>NUCLEOTIDE SEQUENCE [LARGE SCALE GENOMIC DNA]</scope>
    <source>
        <strain evidence="1 3">WO-44C</strain>
    </source>
</reference>
<evidence type="ECO:0000313" key="2">
    <source>
        <dbReference type="EMBL" id="SPX62216.1"/>
    </source>
</evidence>
<dbReference type="EMBL" id="LNYB01000027">
    <property type="protein sequence ID" value="KTD01969.1"/>
    <property type="molecule type" value="Genomic_DNA"/>
</dbReference>
<dbReference type="Proteomes" id="UP000251942">
    <property type="component" value="Unassembled WGS sequence"/>
</dbReference>
<evidence type="ECO:0000313" key="4">
    <source>
        <dbReference type="Proteomes" id="UP000251942"/>
    </source>
</evidence>
<protein>
    <submittedName>
        <fullName evidence="1">Uncharacterized protein</fullName>
    </submittedName>
</protein>
<sequence>MKKSLVSPSYLKQKARQLKRDNSLSQSQALDETARQFGFSNYKNYRNLLNDNNKQPLEDYLKRIYSENDMLQKMDIAISLIQNHEIPFQVLLEILKQLQHSQEAMRSLCEKSKLKNDIQSFLLDDLRADEGKEIEMYAPYFTATKISLSNLIYEIEEDTLCVDGDYDIKLEFDGEIPEHYKDYPNFEVRSMFGDFEIEIDKNKRITIQNSSIGHYW</sequence>
<name>A0A0W0U2I8_9GAMM</name>
<dbReference type="AlphaFoldDB" id="A0A0W0U2I8"/>
<dbReference type="Proteomes" id="UP000054698">
    <property type="component" value="Unassembled WGS sequence"/>
</dbReference>
<keyword evidence="3" id="KW-1185">Reference proteome</keyword>
<proteinExistence type="predicted"/>
<gene>
    <name evidence="1" type="ORF">Lfee_0905</name>
    <name evidence="2" type="ORF">NCTC12022_02973</name>
</gene>
<evidence type="ECO:0000313" key="1">
    <source>
        <dbReference type="EMBL" id="KTD01969.1"/>
    </source>
</evidence>
<evidence type="ECO:0000313" key="3">
    <source>
        <dbReference type="Proteomes" id="UP000054698"/>
    </source>
</evidence>
<dbReference type="EMBL" id="UASS01000037">
    <property type="protein sequence ID" value="SPX62216.1"/>
    <property type="molecule type" value="Genomic_DNA"/>
</dbReference>
<dbReference type="STRING" id="453.Lfee_0905"/>
<dbReference type="PATRIC" id="fig|453.4.peg.977"/>
<dbReference type="RefSeq" id="WP_058444325.1">
    <property type="nucleotide sequence ID" value="NZ_CAAAHT010000068.1"/>
</dbReference>
<dbReference type="OrthoDB" id="7357206at2"/>
<accession>A0A0W0U2I8</accession>
<organism evidence="1 3">
    <name type="scientific">Legionella feeleii</name>
    <dbReference type="NCBI Taxonomy" id="453"/>
    <lineage>
        <taxon>Bacteria</taxon>
        <taxon>Pseudomonadati</taxon>
        <taxon>Pseudomonadota</taxon>
        <taxon>Gammaproteobacteria</taxon>
        <taxon>Legionellales</taxon>
        <taxon>Legionellaceae</taxon>
        <taxon>Legionella</taxon>
    </lineage>
</organism>
<reference evidence="2 4" key="2">
    <citation type="submission" date="2018-06" db="EMBL/GenBank/DDBJ databases">
        <authorList>
            <consortium name="Pathogen Informatics"/>
            <person name="Doyle S."/>
        </authorList>
    </citation>
    <scope>NUCLEOTIDE SEQUENCE [LARGE SCALE GENOMIC DNA]</scope>
    <source>
        <strain evidence="2 4">NCTC12022</strain>
    </source>
</reference>